<sequence>MQYDAAAIEALRNDQRLDIQILGEHGLVKDLSRDNVIVHVGKPAGSITGWVGPVFWQVWVESGDAPGSVHARVDRGEAQVWQFHESHAKEELLAAAKDSAIALAKEQLAAQLDAARERLSALESADA</sequence>
<name>A0A501WFR2_9RHOB</name>
<evidence type="ECO:0000313" key="2">
    <source>
        <dbReference type="Proteomes" id="UP000319255"/>
    </source>
</evidence>
<reference evidence="1 2" key="1">
    <citation type="submission" date="2019-06" db="EMBL/GenBank/DDBJ databases">
        <title>A novel bacterium of genus Amaricoccus, isolated from marine sediment.</title>
        <authorList>
            <person name="Huang H."/>
            <person name="Mo K."/>
            <person name="Hu Y."/>
        </authorList>
    </citation>
    <scope>NUCLEOTIDE SEQUENCE [LARGE SCALE GENOMIC DNA]</scope>
    <source>
        <strain evidence="1 2">HB172011</strain>
    </source>
</reference>
<dbReference type="AlphaFoldDB" id="A0A501WFR2"/>
<dbReference type="Proteomes" id="UP000319255">
    <property type="component" value="Unassembled WGS sequence"/>
</dbReference>
<protein>
    <submittedName>
        <fullName evidence="1">Uncharacterized protein</fullName>
    </submittedName>
</protein>
<gene>
    <name evidence="1" type="ORF">FJM51_20315</name>
</gene>
<proteinExistence type="predicted"/>
<organism evidence="1 2">
    <name type="scientific">Amaricoccus solimangrovi</name>
    <dbReference type="NCBI Taxonomy" id="2589815"/>
    <lineage>
        <taxon>Bacteria</taxon>
        <taxon>Pseudomonadati</taxon>
        <taxon>Pseudomonadota</taxon>
        <taxon>Alphaproteobacteria</taxon>
        <taxon>Rhodobacterales</taxon>
        <taxon>Paracoccaceae</taxon>
        <taxon>Amaricoccus</taxon>
    </lineage>
</organism>
<dbReference type="EMBL" id="VFRP01000032">
    <property type="protein sequence ID" value="TPE47325.1"/>
    <property type="molecule type" value="Genomic_DNA"/>
</dbReference>
<comment type="caution">
    <text evidence="1">The sequence shown here is derived from an EMBL/GenBank/DDBJ whole genome shotgun (WGS) entry which is preliminary data.</text>
</comment>
<dbReference type="RefSeq" id="WP_140455961.1">
    <property type="nucleotide sequence ID" value="NZ_VFRP01000032.1"/>
</dbReference>
<accession>A0A501WFR2</accession>
<evidence type="ECO:0000313" key="1">
    <source>
        <dbReference type="EMBL" id="TPE47325.1"/>
    </source>
</evidence>
<keyword evidence="2" id="KW-1185">Reference proteome</keyword>
<dbReference type="OrthoDB" id="9908936at2"/>